<evidence type="ECO:0000256" key="2">
    <source>
        <dbReference type="ARBA" id="ARBA00022670"/>
    </source>
</evidence>
<dbReference type="GO" id="GO:0016020">
    <property type="term" value="C:membrane"/>
    <property type="evidence" value="ECO:0007669"/>
    <property type="project" value="InterPro"/>
</dbReference>
<evidence type="ECO:0000256" key="5">
    <source>
        <dbReference type="PIRSR" id="PIRSR001217-1"/>
    </source>
</evidence>
<organism evidence="7 8">
    <name type="scientific">Magnetospirillum fulvum MGU-K5</name>
    <dbReference type="NCBI Taxonomy" id="1316936"/>
    <lineage>
        <taxon>Bacteria</taxon>
        <taxon>Pseudomonadati</taxon>
        <taxon>Pseudomonadota</taxon>
        <taxon>Alphaproteobacteria</taxon>
        <taxon>Rhodospirillales</taxon>
        <taxon>Rhodospirillaceae</taxon>
        <taxon>Magnetospirillum</taxon>
    </lineage>
</organism>
<keyword evidence="4" id="KW-0720">Serine protease</keyword>
<name>S9SDT0_MAGFU</name>
<evidence type="ECO:0000259" key="6">
    <source>
        <dbReference type="Pfam" id="PF01343"/>
    </source>
</evidence>
<dbReference type="InterPro" id="IPR004634">
    <property type="entry name" value="Pept_S49_pIV"/>
</dbReference>
<protein>
    <submittedName>
        <fullName evidence="7">Periplasmic serine protease</fullName>
    </submittedName>
</protein>
<dbReference type="InterPro" id="IPR001907">
    <property type="entry name" value="ClpP"/>
</dbReference>
<reference evidence="7 8" key="1">
    <citation type="submission" date="2013-04" db="EMBL/GenBank/DDBJ databases">
        <authorList>
            <person name="Kuznetsov B."/>
            <person name="Ivanovsky R."/>
        </authorList>
    </citation>
    <scope>NUCLEOTIDE SEQUENCE [LARGE SCALE GENOMIC DNA]</scope>
    <source>
        <strain evidence="7 8">MGU-K5</strain>
    </source>
</reference>
<dbReference type="PRINTS" id="PR00127">
    <property type="entry name" value="CLPPROTEASEP"/>
</dbReference>
<dbReference type="PANTHER" id="PTHR33209:SF1">
    <property type="entry name" value="PEPTIDASE S49 DOMAIN-CONTAINING PROTEIN"/>
    <property type="match status" value="1"/>
</dbReference>
<dbReference type="InterPro" id="IPR029045">
    <property type="entry name" value="ClpP/crotonase-like_dom_sf"/>
</dbReference>
<keyword evidence="2 7" id="KW-0645">Protease</keyword>
<dbReference type="InterPro" id="IPR002142">
    <property type="entry name" value="Peptidase_S49"/>
</dbReference>
<dbReference type="GO" id="GO:0004252">
    <property type="term" value="F:serine-type endopeptidase activity"/>
    <property type="evidence" value="ECO:0007669"/>
    <property type="project" value="InterPro"/>
</dbReference>
<dbReference type="GO" id="GO:0006465">
    <property type="term" value="P:signal peptide processing"/>
    <property type="evidence" value="ECO:0007669"/>
    <property type="project" value="InterPro"/>
</dbReference>
<dbReference type="AlphaFoldDB" id="S9SDT0"/>
<dbReference type="GO" id="GO:0004176">
    <property type="term" value="F:ATP-dependent peptidase activity"/>
    <property type="evidence" value="ECO:0007669"/>
    <property type="project" value="InterPro"/>
</dbReference>
<dbReference type="NCBIfam" id="TIGR00705">
    <property type="entry name" value="SppA_67K"/>
    <property type="match status" value="1"/>
</dbReference>
<dbReference type="Pfam" id="PF01343">
    <property type="entry name" value="Peptidase_S49"/>
    <property type="match status" value="2"/>
</dbReference>
<evidence type="ECO:0000256" key="4">
    <source>
        <dbReference type="ARBA" id="ARBA00022825"/>
    </source>
</evidence>
<gene>
    <name evidence="7" type="ORF">K678_07011</name>
</gene>
<dbReference type="PANTHER" id="PTHR33209">
    <property type="entry name" value="PROTEASE 4"/>
    <property type="match status" value="1"/>
</dbReference>
<dbReference type="EMBL" id="AQPH01000019">
    <property type="protein sequence ID" value="EPY02208.1"/>
    <property type="molecule type" value="Genomic_DNA"/>
</dbReference>
<comment type="similarity">
    <text evidence="1">Belongs to the peptidase S49 family.</text>
</comment>
<dbReference type="eggNOG" id="COG0616">
    <property type="taxonomic scope" value="Bacteria"/>
</dbReference>
<dbReference type="PIRSF" id="PIRSF001217">
    <property type="entry name" value="Protease_4_SppA"/>
    <property type="match status" value="1"/>
</dbReference>
<dbReference type="OrthoDB" id="9764363at2"/>
<dbReference type="Proteomes" id="UP000015350">
    <property type="component" value="Unassembled WGS sequence"/>
</dbReference>
<dbReference type="CDD" id="cd07023">
    <property type="entry name" value="S49_Sppa_N_C"/>
    <property type="match status" value="1"/>
</dbReference>
<dbReference type="STRING" id="1316936.K678_07011"/>
<evidence type="ECO:0000313" key="8">
    <source>
        <dbReference type="Proteomes" id="UP000015350"/>
    </source>
</evidence>
<evidence type="ECO:0000256" key="3">
    <source>
        <dbReference type="ARBA" id="ARBA00022801"/>
    </source>
</evidence>
<evidence type="ECO:0000313" key="7">
    <source>
        <dbReference type="EMBL" id="EPY02208.1"/>
    </source>
</evidence>
<dbReference type="PATRIC" id="fig|1316936.3.peg.1404"/>
<feature type="active site" description="Proton donor/acceptor" evidence="5">
    <location>
        <position position="192"/>
    </location>
</feature>
<dbReference type="RefSeq" id="WP_021131753.1">
    <property type="nucleotide sequence ID" value="NZ_AQPH01000019.1"/>
</dbReference>
<accession>S9SDT0</accession>
<proteinExistence type="inferred from homology"/>
<feature type="domain" description="Peptidase S49" evidence="6">
    <location>
        <begin position="368"/>
        <end position="518"/>
    </location>
</feature>
<feature type="active site" description="Nucleophile" evidence="5">
    <location>
        <position position="384"/>
    </location>
</feature>
<sequence length="594" mass="62271">MRRLGRVLVILLAVTGFLTLAGIGLSGLVAYRLATGGTTSTPPDRGIVTLDLESRFRSAPDGDPMAALSGEHSYVLRQVIEAIDAAAADRRVVGLFATQGHASLGLADGQELRDAITRFRASGKPAVLFAETLGDGGVGTLDYYLASAFGQVWLQPSGDVGLTGIVAESPFVKGTLDLLGIKTQFFARHEYKSAIETFTQTSYSAAHRENLGRLLDSWTGQIVAGIAGGRKLPVERVQALIGKGPYLPSEALTAGLIDRVGYRDEAWTAVAGSGDGAAEEIDIADYISRLPSAHGTKVALISGLGAIHRGESSPGFDDDGGFGAATIAQAFRDAVEDDSVKAILFRIDSPGGSYTASDTIWHEVALARAAGKPVVVSMGNVAASGGYFVAMGADRVLAQPGTLTGSIGVFTGKAVLDEFWSKLGVSWDELHRGDNATMWSMNRPFPPEAKARIDAMLDAIYADFTGKAVAGRAIPADKIDQLARGRVWSGSDAREHGLVDGLGGWYEAVAAIREVAKLKPEDPVDLVAFPEPRKPWEVLAEAVAGGSVSERKALVRAVSVLDPLLAPLAALPTSRDGNGANLRMMPVSPAGAAR</sequence>
<dbReference type="InterPro" id="IPR047272">
    <property type="entry name" value="S49_SppA_C"/>
</dbReference>
<feature type="domain" description="Peptidase S49" evidence="6">
    <location>
        <begin position="119"/>
        <end position="270"/>
    </location>
</feature>
<keyword evidence="3" id="KW-0378">Hydrolase</keyword>
<dbReference type="SUPFAM" id="SSF52096">
    <property type="entry name" value="ClpP/crotonase"/>
    <property type="match status" value="2"/>
</dbReference>
<dbReference type="CDD" id="cd07018">
    <property type="entry name" value="S49_SppA_67K_type"/>
    <property type="match status" value="1"/>
</dbReference>
<comment type="caution">
    <text evidence="7">The sequence shown here is derived from an EMBL/GenBank/DDBJ whole genome shotgun (WGS) entry which is preliminary data.</text>
</comment>
<dbReference type="InterPro" id="IPR047217">
    <property type="entry name" value="S49_SppA_67K_type_N"/>
</dbReference>
<dbReference type="Gene3D" id="3.90.226.10">
    <property type="entry name" value="2-enoyl-CoA Hydratase, Chain A, domain 1"/>
    <property type="match status" value="3"/>
</dbReference>
<evidence type="ECO:0000256" key="1">
    <source>
        <dbReference type="ARBA" id="ARBA00008683"/>
    </source>
</evidence>